<dbReference type="Proteomes" id="UP000662314">
    <property type="component" value="Unassembled WGS sequence"/>
</dbReference>
<feature type="transmembrane region" description="Helical" evidence="1">
    <location>
        <begin position="121"/>
        <end position="141"/>
    </location>
</feature>
<dbReference type="InterPro" id="IPR058286">
    <property type="entry name" value="DUF7980"/>
</dbReference>
<proteinExistence type="predicted"/>
<evidence type="ECO:0000256" key="1">
    <source>
        <dbReference type="SAM" id="Phobius"/>
    </source>
</evidence>
<dbReference type="AlphaFoldDB" id="A0A8J7IDJ2"/>
<keyword evidence="1" id="KW-1133">Transmembrane helix</keyword>
<keyword evidence="1" id="KW-0472">Membrane</keyword>
<protein>
    <submittedName>
        <fullName evidence="2">Uncharacterized protein</fullName>
    </submittedName>
</protein>
<comment type="caution">
    <text evidence="2">The sequence shown here is derived from an EMBL/GenBank/DDBJ whole genome shotgun (WGS) entry which is preliminary data.</text>
</comment>
<feature type="transmembrane region" description="Helical" evidence="1">
    <location>
        <begin position="80"/>
        <end position="100"/>
    </location>
</feature>
<gene>
    <name evidence="2" type="ORF">I8752_24695</name>
</gene>
<organism evidence="2 3">
    <name type="scientific">Dendronalium phyllosphericum CENA369</name>
    <dbReference type="NCBI Taxonomy" id="1725256"/>
    <lineage>
        <taxon>Bacteria</taxon>
        <taxon>Bacillati</taxon>
        <taxon>Cyanobacteriota</taxon>
        <taxon>Cyanophyceae</taxon>
        <taxon>Nostocales</taxon>
        <taxon>Nostocaceae</taxon>
        <taxon>Dendronalium</taxon>
        <taxon>Dendronalium phyllosphericum</taxon>
    </lineage>
</organism>
<dbReference type="Pfam" id="PF25937">
    <property type="entry name" value="DUF7980"/>
    <property type="match status" value="1"/>
</dbReference>
<evidence type="ECO:0000313" key="3">
    <source>
        <dbReference type="Proteomes" id="UP000662314"/>
    </source>
</evidence>
<accession>A0A8J7IDJ2</accession>
<sequence length="153" mass="17143">MESVQKVSQDLNLAKQKISQQLESTAPEEFKKDLFTKLRGGFFLVLGYLLSPLCWWNDLLFNLPIAYGFGYVCSLLSPKLLIPGSIIGYWLTNIVGILLMQVGSADIFQNESKERNLKKELLTGLISSTIFTLVVIVLMQLKILDAPALFSNN</sequence>
<evidence type="ECO:0000313" key="2">
    <source>
        <dbReference type="EMBL" id="MBH8576132.1"/>
    </source>
</evidence>
<keyword evidence="3" id="KW-1185">Reference proteome</keyword>
<dbReference type="EMBL" id="JAECZA010000224">
    <property type="protein sequence ID" value="MBH8576132.1"/>
    <property type="molecule type" value="Genomic_DNA"/>
</dbReference>
<reference evidence="2 3" key="1">
    <citation type="journal article" date="2021" name="Int. J. Syst. Evol. Microbiol.">
        <title>Amazonocrinis nigriterrae gen. nov., sp. nov., Atlanticothrix silvestris gen. nov., sp. nov. and Dendronalium phyllosphericum gen. nov., sp. nov., nostocacean cyanobacteria from Brazilian environments.</title>
        <authorList>
            <person name="Alvarenga D.O."/>
            <person name="Andreote A.P.D."/>
            <person name="Branco L.H.Z."/>
            <person name="Delbaje E."/>
            <person name="Cruz R.B."/>
            <person name="Varani A.M."/>
            <person name="Fiore M.F."/>
        </authorList>
    </citation>
    <scope>NUCLEOTIDE SEQUENCE [LARGE SCALE GENOMIC DNA]</scope>
    <source>
        <strain evidence="2 3">CENA369</strain>
    </source>
</reference>
<name>A0A8J7IDJ2_9NOST</name>
<dbReference type="RefSeq" id="WP_214434875.1">
    <property type="nucleotide sequence ID" value="NZ_CAWPUQ010000151.1"/>
</dbReference>
<keyword evidence="1" id="KW-0812">Transmembrane</keyword>
<feature type="transmembrane region" description="Helical" evidence="1">
    <location>
        <begin position="41"/>
        <end position="60"/>
    </location>
</feature>